<accession>X1KX02</accession>
<sequence length="74" mass="8695">DWEWRSCPKCHGKGNVKNNICPKCKGSGKVKYSFWSGHDYWFEQQSEPILIDSIKRKLRGNKPNKYSKDKTGIY</sequence>
<evidence type="ECO:0008006" key="2">
    <source>
        <dbReference type="Google" id="ProtNLM"/>
    </source>
</evidence>
<organism evidence="1">
    <name type="scientific">marine sediment metagenome</name>
    <dbReference type="NCBI Taxonomy" id="412755"/>
    <lineage>
        <taxon>unclassified sequences</taxon>
        <taxon>metagenomes</taxon>
        <taxon>ecological metagenomes</taxon>
    </lineage>
</organism>
<dbReference type="InterPro" id="IPR036410">
    <property type="entry name" value="HSP_DnaJ_Cys-rich_dom_sf"/>
</dbReference>
<dbReference type="AlphaFoldDB" id="X1KX02"/>
<proteinExistence type="predicted"/>
<dbReference type="EMBL" id="BARV01011711">
    <property type="protein sequence ID" value="GAI11238.1"/>
    <property type="molecule type" value="Genomic_DNA"/>
</dbReference>
<feature type="non-terminal residue" evidence="1">
    <location>
        <position position="1"/>
    </location>
</feature>
<reference evidence="1" key="1">
    <citation type="journal article" date="2014" name="Front. Microbiol.">
        <title>High frequency of phylogenetically diverse reductive dehalogenase-homologous genes in deep subseafloor sedimentary metagenomes.</title>
        <authorList>
            <person name="Kawai M."/>
            <person name="Futagami T."/>
            <person name="Toyoda A."/>
            <person name="Takaki Y."/>
            <person name="Nishi S."/>
            <person name="Hori S."/>
            <person name="Arai W."/>
            <person name="Tsubouchi T."/>
            <person name="Morono Y."/>
            <person name="Uchiyama I."/>
            <person name="Ito T."/>
            <person name="Fujiyama A."/>
            <person name="Inagaki F."/>
            <person name="Takami H."/>
        </authorList>
    </citation>
    <scope>NUCLEOTIDE SEQUENCE</scope>
    <source>
        <strain evidence="1">Expedition CK06-06</strain>
    </source>
</reference>
<comment type="caution">
    <text evidence="1">The sequence shown here is derived from an EMBL/GenBank/DDBJ whole genome shotgun (WGS) entry which is preliminary data.</text>
</comment>
<evidence type="ECO:0000313" key="1">
    <source>
        <dbReference type="EMBL" id="GAI11238.1"/>
    </source>
</evidence>
<protein>
    <recommendedName>
        <fullName evidence="2">Molecular chaperone DnaJ</fullName>
    </recommendedName>
</protein>
<dbReference type="Gene3D" id="6.20.20.10">
    <property type="match status" value="1"/>
</dbReference>
<dbReference type="SUPFAM" id="SSF57938">
    <property type="entry name" value="DnaJ/Hsp40 cysteine-rich domain"/>
    <property type="match status" value="1"/>
</dbReference>
<name>X1KX02_9ZZZZ</name>
<gene>
    <name evidence="1" type="ORF">S06H3_22063</name>
</gene>